<comment type="subcellular location">
    <subcellularLocation>
        <location evidence="1">Membrane</location>
        <topology evidence="1">Single-pass type II membrane protein</topology>
    </subcellularLocation>
</comment>
<evidence type="ECO:0000256" key="5">
    <source>
        <dbReference type="ARBA" id="ARBA00022989"/>
    </source>
</evidence>
<dbReference type="GO" id="GO:0001671">
    <property type="term" value="F:ATPase activator activity"/>
    <property type="evidence" value="ECO:0007669"/>
    <property type="project" value="TreeGrafter"/>
</dbReference>
<evidence type="ECO:0000256" key="1">
    <source>
        <dbReference type="ARBA" id="ARBA00004606"/>
    </source>
</evidence>
<dbReference type="InterPro" id="IPR038702">
    <property type="entry name" value="Na/K_ATPase_sub_beta_sf"/>
</dbReference>
<dbReference type="GO" id="GO:0036376">
    <property type="term" value="P:sodium ion export across plasma membrane"/>
    <property type="evidence" value="ECO:0007669"/>
    <property type="project" value="TreeGrafter"/>
</dbReference>
<dbReference type="GO" id="GO:0006883">
    <property type="term" value="P:intracellular sodium ion homeostasis"/>
    <property type="evidence" value="ECO:0007669"/>
    <property type="project" value="TreeGrafter"/>
</dbReference>
<feature type="transmembrane region" description="Helical" evidence="8">
    <location>
        <begin position="63"/>
        <end position="86"/>
    </location>
</feature>
<proteinExistence type="inferred from homology"/>
<protein>
    <submittedName>
        <fullName evidence="9">Sodium/potassium-transporting ATPase subunit beta-1-like</fullName>
    </submittedName>
</protein>
<reference evidence="9" key="1">
    <citation type="journal article" date="2021" name="Sci. Adv.">
        <title>The American lobster genome reveals insights on longevity, neural, and immune adaptations.</title>
        <authorList>
            <person name="Polinski J.M."/>
            <person name="Zimin A.V."/>
            <person name="Clark K.F."/>
            <person name="Kohn A.B."/>
            <person name="Sadowski N."/>
            <person name="Timp W."/>
            <person name="Ptitsyn A."/>
            <person name="Khanna P."/>
            <person name="Romanova D.Y."/>
            <person name="Williams P."/>
            <person name="Greenwood S.J."/>
            <person name="Moroz L.L."/>
            <person name="Walt D.R."/>
            <person name="Bodnar A.G."/>
        </authorList>
    </citation>
    <scope>NUCLEOTIDE SEQUENCE</scope>
    <source>
        <strain evidence="9">GMGI-L3</strain>
    </source>
</reference>
<dbReference type="GO" id="GO:0030007">
    <property type="term" value="P:intracellular potassium ion homeostasis"/>
    <property type="evidence" value="ECO:0007669"/>
    <property type="project" value="TreeGrafter"/>
</dbReference>
<dbReference type="PANTHER" id="PTHR11523">
    <property type="entry name" value="SODIUM/POTASSIUM-DEPENDENT ATPASE BETA SUBUNIT"/>
    <property type="match status" value="1"/>
</dbReference>
<dbReference type="InterPro" id="IPR000402">
    <property type="entry name" value="Na/K_ATPase_sub_beta"/>
</dbReference>
<gene>
    <name evidence="9" type="primary">Atpb1-L</name>
    <name evidence="9" type="ORF">Hamer_G004139</name>
</gene>
<evidence type="ECO:0000256" key="7">
    <source>
        <dbReference type="SAM" id="MobiDB-lite"/>
    </source>
</evidence>
<keyword evidence="10" id="KW-1185">Reference proteome</keyword>
<dbReference type="PANTHER" id="PTHR11523:SF28">
    <property type="entry name" value="NA_K-ATPASE BETA SUBUNIT ISOFORM 4-RELATED"/>
    <property type="match status" value="1"/>
</dbReference>
<dbReference type="EMBL" id="JAHLQT010033114">
    <property type="protein sequence ID" value="KAG7159505.1"/>
    <property type="molecule type" value="Genomic_DNA"/>
</dbReference>
<evidence type="ECO:0000313" key="9">
    <source>
        <dbReference type="EMBL" id="KAG7159505.1"/>
    </source>
</evidence>
<name>A0A8J5JPW8_HOMAM</name>
<feature type="region of interest" description="Disordered" evidence="7">
    <location>
        <begin position="1"/>
        <end position="23"/>
    </location>
</feature>
<evidence type="ECO:0000256" key="2">
    <source>
        <dbReference type="ARBA" id="ARBA00005876"/>
    </source>
</evidence>
<sequence length="271" mass="30154">MPTNDNTVVPETPKGETYADNTDDSNMELLQKKTDVITVPTEAPSKSVPADLKEKLSSNKKTLIAIGISLIVVCLLLTLVICLLYWQYSAVTEKEDYNATKADTQVIACPPGVEPNATQVCILQKVILGHECIPEMVWNYNTTSPCIILSYNGKTKFDPYDDIEKLPSQMPNTLRDLIRSITYENGGVMKEVIWVSCTHFGIHSYYGPGFPSSFFSNTNLPGYRKPIVAFQLVLKDLVNTTVEIDCNMWAKGIDEQSPEASVKFTVTLEKN</sequence>
<evidence type="ECO:0000256" key="3">
    <source>
        <dbReference type="ARBA" id="ARBA00022692"/>
    </source>
</evidence>
<dbReference type="Gene3D" id="2.60.40.1660">
    <property type="entry name" value="Na, k-atpase alpha subunit"/>
    <property type="match status" value="1"/>
</dbReference>
<dbReference type="Pfam" id="PF00287">
    <property type="entry name" value="Na_K-ATPase"/>
    <property type="match status" value="1"/>
</dbReference>
<evidence type="ECO:0000313" key="10">
    <source>
        <dbReference type="Proteomes" id="UP000747542"/>
    </source>
</evidence>
<evidence type="ECO:0000256" key="4">
    <source>
        <dbReference type="ARBA" id="ARBA00022968"/>
    </source>
</evidence>
<dbReference type="AlphaFoldDB" id="A0A8J5JPW8"/>
<keyword evidence="6 8" id="KW-0472">Membrane</keyword>
<comment type="caution">
    <text evidence="9">The sequence shown here is derived from an EMBL/GenBank/DDBJ whole genome shotgun (WGS) entry which is preliminary data.</text>
</comment>
<comment type="similarity">
    <text evidence="2">Belongs to the X(+)/potassium ATPases subunit beta family.</text>
</comment>
<accession>A0A8J5JPW8</accession>
<dbReference type="GO" id="GO:0005890">
    <property type="term" value="C:sodium:potassium-exchanging ATPase complex"/>
    <property type="evidence" value="ECO:0007669"/>
    <property type="project" value="InterPro"/>
</dbReference>
<dbReference type="Proteomes" id="UP000747542">
    <property type="component" value="Unassembled WGS sequence"/>
</dbReference>
<keyword evidence="3 8" id="KW-0812">Transmembrane</keyword>
<dbReference type="GO" id="GO:1990573">
    <property type="term" value="P:potassium ion import across plasma membrane"/>
    <property type="evidence" value="ECO:0007669"/>
    <property type="project" value="TreeGrafter"/>
</dbReference>
<keyword evidence="5 8" id="KW-1133">Transmembrane helix</keyword>
<keyword evidence="4" id="KW-0735">Signal-anchor</keyword>
<evidence type="ECO:0000256" key="6">
    <source>
        <dbReference type="ARBA" id="ARBA00023136"/>
    </source>
</evidence>
<evidence type="ECO:0000256" key="8">
    <source>
        <dbReference type="SAM" id="Phobius"/>
    </source>
</evidence>
<organism evidence="9 10">
    <name type="scientific">Homarus americanus</name>
    <name type="common">American lobster</name>
    <dbReference type="NCBI Taxonomy" id="6706"/>
    <lineage>
        <taxon>Eukaryota</taxon>
        <taxon>Metazoa</taxon>
        <taxon>Ecdysozoa</taxon>
        <taxon>Arthropoda</taxon>
        <taxon>Crustacea</taxon>
        <taxon>Multicrustacea</taxon>
        <taxon>Malacostraca</taxon>
        <taxon>Eumalacostraca</taxon>
        <taxon>Eucarida</taxon>
        <taxon>Decapoda</taxon>
        <taxon>Pleocyemata</taxon>
        <taxon>Astacidea</taxon>
        <taxon>Nephropoidea</taxon>
        <taxon>Nephropidae</taxon>
        <taxon>Homarus</taxon>
    </lineage>
</organism>